<reference evidence="3" key="1">
    <citation type="journal article" date="2021" name="New Phytol.">
        <title>Evolutionary innovations through gain and loss of genes in the ectomycorrhizal Boletales.</title>
        <authorList>
            <person name="Wu G."/>
            <person name="Miyauchi S."/>
            <person name="Morin E."/>
            <person name="Kuo A."/>
            <person name="Drula E."/>
            <person name="Varga T."/>
            <person name="Kohler A."/>
            <person name="Feng B."/>
            <person name="Cao Y."/>
            <person name="Lipzen A."/>
            <person name="Daum C."/>
            <person name="Hundley H."/>
            <person name="Pangilinan J."/>
            <person name="Johnson J."/>
            <person name="Barry K."/>
            <person name="LaButti K."/>
            <person name="Ng V."/>
            <person name="Ahrendt S."/>
            <person name="Min B."/>
            <person name="Choi I.G."/>
            <person name="Park H."/>
            <person name="Plett J.M."/>
            <person name="Magnuson J."/>
            <person name="Spatafora J.W."/>
            <person name="Nagy L.G."/>
            <person name="Henrissat B."/>
            <person name="Grigoriev I.V."/>
            <person name="Yang Z.L."/>
            <person name="Xu J."/>
            <person name="Martin F.M."/>
        </authorList>
    </citation>
    <scope>NUCLEOTIDE SEQUENCE</scope>
    <source>
        <strain evidence="3">KKN 215</strain>
    </source>
</reference>
<dbReference type="Pfam" id="PF20151">
    <property type="entry name" value="DUF6533"/>
    <property type="match status" value="1"/>
</dbReference>
<name>A0A8K0UPK9_9AGAR</name>
<gene>
    <name evidence="3" type="ORF">BXZ70DRAFT_906898</name>
</gene>
<dbReference type="EMBL" id="JAEVFJ010000013">
    <property type="protein sequence ID" value="KAH8101273.1"/>
    <property type="molecule type" value="Genomic_DNA"/>
</dbReference>
<protein>
    <recommendedName>
        <fullName evidence="2">DUF6533 domain-containing protein</fullName>
    </recommendedName>
</protein>
<keyword evidence="1" id="KW-1133">Transmembrane helix</keyword>
<evidence type="ECO:0000256" key="1">
    <source>
        <dbReference type="SAM" id="Phobius"/>
    </source>
</evidence>
<keyword evidence="1" id="KW-0472">Membrane</keyword>
<accession>A0A8K0UPK9</accession>
<sequence length="205" mass="23667">MVCTFAFGTLFLYDYFLTLRDEVHYVWKRQFSIATYIFFLLRYLAALFMTLVGLDLLIVVTFRLAWVQIWALMEKVVMIGWYFAFISFMALRIHAIWDFNIIVTSLVLIPGAFVIVWTLSRLLIVAKFVMVFGLRCNFTPLLGPDFPTMWFMLHLRQAQTGQPISETPSRLEAGFITHGSSLHFTGDLGTPFAVAVHEELEDDES</sequence>
<organism evidence="3 4">
    <name type="scientific">Cristinia sonorae</name>
    <dbReference type="NCBI Taxonomy" id="1940300"/>
    <lineage>
        <taxon>Eukaryota</taxon>
        <taxon>Fungi</taxon>
        <taxon>Dikarya</taxon>
        <taxon>Basidiomycota</taxon>
        <taxon>Agaricomycotina</taxon>
        <taxon>Agaricomycetes</taxon>
        <taxon>Agaricomycetidae</taxon>
        <taxon>Agaricales</taxon>
        <taxon>Pleurotineae</taxon>
        <taxon>Stephanosporaceae</taxon>
        <taxon>Cristinia</taxon>
    </lineage>
</organism>
<evidence type="ECO:0000313" key="4">
    <source>
        <dbReference type="Proteomes" id="UP000813824"/>
    </source>
</evidence>
<dbReference type="AlphaFoldDB" id="A0A8K0UPK9"/>
<evidence type="ECO:0000259" key="2">
    <source>
        <dbReference type="Pfam" id="PF20151"/>
    </source>
</evidence>
<feature type="transmembrane region" description="Helical" evidence="1">
    <location>
        <begin position="101"/>
        <end position="124"/>
    </location>
</feature>
<proteinExistence type="predicted"/>
<dbReference type="InterPro" id="IPR045340">
    <property type="entry name" value="DUF6533"/>
</dbReference>
<feature type="transmembrane region" description="Helical" evidence="1">
    <location>
        <begin position="36"/>
        <end position="64"/>
    </location>
</feature>
<dbReference type="OrthoDB" id="3032967at2759"/>
<comment type="caution">
    <text evidence="3">The sequence shown here is derived from an EMBL/GenBank/DDBJ whole genome shotgun (WGS) entry which is preliminary data.</text>
</comment>
<keyword evidence="1" id="KW-0812">Transmembrane</keyword>
<dbReference type="Proteomes" id="UP000813824">
    <property type="component" value="Unassembled WGS sequence"/>
</dbReference>
<feature type="domain" description="DUF6533" evidence="2">
    <location>
        <begin position="3"/>
        <end position="45"/>
    </location>
</feature>
<evidence type="ECO:0000313" key="3">
    <source>
        <dbReference type="EMBL" id="KAH8101273.1"/>
    </source>
</evidence>
<keyword evidence="4" id="KW-1185">Reference proteome</keyword>